<dbReference type="AlphaFoldDB" id="A0A0B7MJL1"/>
<gene>
    <name evidence="3" type="ORF">SSCH_760003</name>
</gene>
<dbReference type="InterPro" id="IPR001986">
    <property type="entry name" value="Enolpyruvate_Tfrase_dom"/>
</dbReference>
<dbReference type="InterPro" id="IPR013792">
    <property type="entry name" value="RNA3'P_cycl/enolpyr_Trfase_a/b"/>
</dbReference>
<evidence type="ECO:0000259" key="2">
    <source>
        <dbReference type="Pfam" id="PF00275"/>
    </source>
</evidence>
<keyword evidence="4" id="KW-1185">Reference proteome</keyword>
<dbReference type="RefSeq" id="WP_269746212.1">
    <property type="nucleotide sequence ID" value="NZ_CDRZ01000276.1"/>
</dbReference>
<keyword evidence="1" id="KW-0808">Transferase</keyword>
<dbReference type="PANTHER" id="PTHR21090">
    <property type="entry name" value="AROM/DEHYDROQUINATE SYNTHASE"/>
    <property type="match status" value="1"/>
</dbReference>
<protein>
    <recommendedName>
        <fullName evidence="2">Enolpyruvate transferase domain-containing protein</fullName>
    </recommendedName>
</protein>
<dbReference type="Proteomes" id="UP000046155">
    <property type="component" value="Unassembled WGS sequence"/>
</dbReference>
<accession>A0A0B7MJL1</accession>
<reference evidence="4" key="1">
    <citation type="submission" date="2015-01" db="EMBL/GenBank/DDBJ databases">
        <authorList>
            <person name="Manzoor Shahid"/>
            <person name="Zubair Saima"/>
        </authorList>
    </citation>
    <scope>NUCLEOTIDE SEQUENCE [LARGE SCALE GENOMIC DNA]</scope>
    <source>
        <strain evidence="4">Sp3</strain>
    </source>
</reference>
<evidence type="ECO:0000313" key="3">
    <source>
        <dbReference type="EMBL" id="CEO90210.1"/>
    </source>
</evidence>
<dbReference type="EMBL" id="CDRZ01000276">
    <property type="protein sequence ID" value="CEO90210.1"/>
    <property type="molecule type" value="Genomic_DNA"/>
</dbReference>
<proteinExistence type="predicted"/>
<sequence length="77" mass="8467">MKLRVLSGGKLSGTCSVPGDKSISHRAALIASLAEGATDIYNYLWGADCIQTLQCLKKLGVTNREKRRVYPHYGKRT</sequence>
<dbReference type="SUPFAM" id="SSF55205">
    <property type="entry name" value="EPT/RTPC-like"/>
    <property type="match status" value="1"/>
</dbReference>
<dbReference type="Pfam" id="PF00275">
    <property type="entry name" value="EPSP_synthase"/>
    <property type="match status" value="1"/>
</dbReference>
<dbReference type="GO" id="GO:0003866">
    <property type="term" value="F:3-phosphoshikimate 1-carboxyvinyltransferase activity"/>
    <property type="evidence" value="ECO:0007669"/>
    <property type="project" value="TreeGrafter"/>
</dbReference>
<dbReference type="GO" id="GO:0009423">
    <property type="term" value="P:chorismate biosynthetic process"/>
    <property type="evidence" value="ECO:0007669"/>
    <property type="project" value="TreeGrafter"/>
</dbReference>
<dbReference type="Gene3D" id="3.65.10.10">
    <property type="entry name" value="Enolpyruvate transferase domain"/>
    <property type="match status" value="2"/>
</dbReference>
<organism evidence="3 4">
    <name type="scientific">Syntrophaceticus schinkii</name>
    <dbReference type="NCBI Taxonomy" id="499207"/>
    <lineage>
        <taxon>Bacteria</taxon>
        <taxon>Bacillati</taxon>
        <taxon>Bacillota</taxon>
        <taxon>Clostridia</taxon>
        <taxon>Thermoanaerobacterales</taxon>
        <taxon>Thermoanaerobacterales Family III. Incertae Sedis</taxon>
        <taxon>Syntrophaceticus</taxon>
    </lineage>
</organism>
<evidence type="ECO:0000313" key="4">
    <source>
        <dbReference type="Proteomes" id="UP000046155"/>
    </source>
</evidence>
<dbReference type="PANTHER" id="PTHR21090:SF5">
    <property type="entry name" value="PENTAFUNCTIONAL AROM POLYPEPTIDE"/>
    <property type="match status" value="1"/>
</dbReference>
<feature type="domain" description="Enolpyruvate transferase" evidence="2">
    <location>
        <begin position="8"/>
        <end position="66"/>
    </location>
</feature>
<evidence type="ECO:0000256" key="1">
    <source>
        <dbReference type="ARBA" id="ARBA00022679"/>
    </source>
</evidence>
<dbReference type="InterPro" id="IPR036968">
    <property type="entry name" value="Enolpyruvate_Tfrase_sf"/>
</dbReference>
<name>A0A0B7MJL1_9FIRM</name>